<dbReference type="Gene3D" id="1.10.260.40">
    <property type="entry name" value="lambda repressor-like DNA-binding domains"/>
    <property type="match status" value="1"/>
</dbReference>
<proteinExistence type="predicted"/>
<sequence>MGDKRKNVYSGSISYSRLWETMKRRGITKQDLKKENFNLSPTLVNRLVKNENVAVDTIMYLCDKLDCQPCDILEYKK</sequence>
<reference evidence="2 3" key="1">
    <citation type="submission" date="2018-09" db="EMBL/GenBank/DDBJ databases">
        <title>Murine metabolic-syndrome-specific gut microbial biobank.</title>
        <authorList>
            <person name="Liu C."/>
        </authorList>
    </citation>
    <scope>NUCLEOTIDE SEQUENCE [LARGE SCALE GENOMIC DNA]</scope>
    <source>
        <strain evidence="2 3">0.1xD8-82</strain>
    </source>
</reference>
<dbReference type="InterPro" id="IPR010982">
    <property type="entry name" value="Lambda_DNA-bd_dom_sf"/>
</dbReference>
<evidence type="ECO:0000313" key="2">
    <source>
        <dbReference type="EMBL" id="RKI90413.1"/>
    </source>
</evidence>
<comment type="caution">
    <text evidence="2">The sequence shown here is derived from an EMBL/GenBank/DDBJ whole genome shotgun (WGS) entry which is preliminary data.</text>
</comment>
<gene>
    <name evidence="2" type="ORF">D7V94_13340</name>
</gene>
<keyword evidence="3" id="KW-1185">Reference proteome</keyword>
<dbReference type="AlphaFoldDB" id="A0A3A9AS89"/>
<protein>
    <submittedName>
        <fullName evidence="2">XRE family transcriptional regulator</fullName>
    </submittedName>
</protein>
<dbReference type="EMBL" id="RAYQ01000014">
    <property type="protein sequence ID" value="RKI90413.1"/>
    <property type="molecule type" value="Genomic_DNA"/>
</dbReference>
<accession>A0A3A9AS89</accession>
<feature type="domain" description="HTH cro/C1-type" evidence="1">
    <location>
        <begin position="17"/>
        <end position="76"/>
    </location>
</feature>
<name>A0A3A9AS89_9FIRM</name>
<evidence type="ECO:0000259" key="1">
    <source>
        <dbReference type="Pfam" id="PF13443"/>
    </source>
</evidence>
<dbReference type="SUPFAM" id="SSF47413">
    <property type="entry name" value="lambda repressor-like DNA-binding domains"/>
    <property type="match status" value="1"/>
</dbReference>
<dbReference type="OrthoDB" id="9807880at2"/>
<dbReference type="InterPro" id="IPR001387">
    <property type="entry name" value="Cro/C1-type_HTH"/>
</dbReference>
<dbReference type="RefSeq" id="WP_120470572.1">
    <property type="nucleotide sequence ID" value="NZ_RAYQ01000014.1"/>
</dbReference>
<organism evidence="2 3">
    <name type="scientific">Parablautia intestinalis</name>
    <dbReference type="NCBI Taxonomy" id="2320100"/>
    <lineage>
        <taxon>Bacteria</taxon>
        <taxon>Bacillati</taxon>
        <taxon>Bacillota</taxon>
        <taxon>Clostridia</taxon>
        <taxon>Lachnospirales</taxon>
        <taxon>Lachnospiraceae</taxon>
        <taxon>Parablautia</taxon>
    </lineage>
</organism>
<dbReference type="Proteomes" id="UP000280696">
    <property type="component" value="Unassembled WGS sequence"/>
</dbReference>
<dbReference type="GO" id="GO:0003677">
    <property type="term" value="F:DNA binding"/>
    <property type="evidence" value="ECO:0007669"/>
    <property type="project" value="InterPro"/>
</dbReference>
<evidence type="ECO:0000313" key="3">
    <source>
        <dbReference type="Proteomes" id="UP000280696"/>
    </source>
</evidence>
<dbReference type="Pfam" id="PF13443">
    <property type="entry name" value="HTH_26"/>
    <property type="match status" value="1"/>
</dbReference>